<dbReference type="EMBL" id="JAFNEN010000268">
    <property type="protein sequence ID" value="KAG8187554.1"/>
    <property type="molecule type" value="Genomic_DNA"/>
</dbReference>
<reference evidence="1 2" key="1">
    <citation type="journal article" date="2022" name="Nat. Ecol. Evol.">
        <title>A masculinizing supergene underlies an exaggerated male reproductive morph in a spider.</title>
        <authorList>
            <person name="Hendrickx F."/>
            <person name="De Corte Z."/>
            <person name="Sonet G."/>
            <person name="Van Belleghem S.M."/>
            <person name="Kostlbacher S."/>
            <person name="Vangestel C."/>
        </authorList>
    </citation>
    <scope>NUCLEOTIDE SEQUENCE [LARGE SCALE GENOMIC DNA]</scope>
    <source>
        <strain evidence="1">W744_W776</strain>
    </source>
</reference>
<name>A0AAV6UUR5_9ARAC</name>
<comment type="caution">
    <text evidence="1">The sequence shown here is derived from an EMBL/GenBank/DDBJ whole genome shotgun (WGS) entry which is preliminary data.</text>
</comment>
<organism evidence="1 2">
    <name type="scientific">Oedothorax gibbosus</name>
    <dbReference type="NCBI Taxonomy" id="931172"/>
    <lineage>
        <taxon>Eukaryota</taxon>
        <taxon>Metazoa</taxon>
        <taxon>Ecdysozoa</taxon>
        <taxon>Arthropoda</taxon>
        <taxon>Chelicerata</taxon>
        <taxon>Arachnida</taxon>
        <taxon>Araneae</taxon>
        <taxon>Araneomorphae</taxon>
        <taxon>Entelegynae</taxon>
        <taxon>Araneoidea</taxon>
        <taxon>Linyphiidae</taxon>
        <taxon>Erigoninae</taxon>
        <taxon>Oedothorax</taxon>
    </lineage>
</organism>
<accession>A0AAV6UUR5</accession>
<evidence type="ECO:0000313" key="1">
    <source>
        <dbReference type="EMBL" id="KAG8187554.1"/>
    </source>
</evidence>
<dbReference type="AlphaFoldDB" id="A0AAV6UUR5"/>
<keyword evidence="2" id="KW-1185">Reference proteome</keyword>
<sequence length="75" mass="8484">MATTKSSLQLGYSALRSRKAYRNHQTSLCTKMAVTKSTLQLDSATFFLHWEVRKHTAITIPAMVQRWPSQSQPCG</sequence>
<gene>
    <name evidence="1" type="ORF">JTE90_008440</name>
</gene>
<dbReference type="Proteomes" id="UP000827092">
    <property type="component" value="Unassembled WGS sequence"/>
</dbReference>
<proteinExistence type="predicted"/>
<evidence type="ECO:0000313" key="2">
    <source>
        <dbReference type="Proteomes" id="UP000827092"/>
    </source>
</evidence>
<protein>
    <submittedName>
        <fullName evidence="1">Uncharacterized protein</fullName>
    </submittedName>
</protein>